<evidence type="ECO:0000256" key="5">
    <source>
        <dbReference type="ARBA" id="ARBA00023128"/>
    </source>
</evidence>
<dbReference type="InterPro" id="IPR050931">
    <property type="entry name" value="Mito_Protein_Transport_Metaxin"/>
</dbReference>
<dbReference type="EnsemblMetazoa" id="SSS_3935s_mrna">
    <property type="protein sequence ID" value="KAF7495414.1"/>
    <property type="gene ID" value="SSS_3935"/>
</dbReference>
<dbReference type="Proteomes" id="UP000070412">
    <property type="component" value="Unassembled WGS sequence"/>
</dbReference>
<evidence type="ECO:0000313" key="10">
    <source>
        <dbReference type="Proteomes" id="UP000070412"/>
    </source>
</evidence>
<dbReference type="AlphaFoldDB" id="A0A834RDR8"/>
<proteinExistence type="predicted"/>
<keyword evidence="4" id="KW-0653">Protein transport</keyword>
<evidence type="ECO:0000313" key="8">
    <source>
        <dbReference type="EMBL" id="KAF7495414.1"/>
    </source>
</evidence>
<keyword evidence="3" id="KW-1000">Mitochondrion outer membrane</keyword>
<dbReference type="Pfam" id="PF10568">
    <property type="entry name" value="Tom37"/>
    <property type="match status" value="1"/>
</dbReference>
<dbReference type="PANTHER" id="PTHR12289">
    <property type="entry name" value="METAXIN RELATED"/>
    <property type="match status" value="1"/>
</dbReference>
<reference evidence="10" key="1">
    <citation type="journal article" date="2020" name="PLoS Negl. Trop. Dis.">
        <title>High-quality nuclear genome for Sarcoptes scabiei-A critical resource for a neglected parasite.</title>
        <authorList>
            <person name="Korhonen P.K."/>
            <person name="Gasser R.B."/>
            <person name="Ma G."/>
            <person name="Wang T."/>
            <person name="Stroehlein A.J."/>
            <person name="Young N.D."/>
            <person name="Ang C.S."/>
            <person name="Fernando D.D."/>
            <person name="Lu H.C."/>
            <person name="Taylor S."/>
            <person name="Reynolds S.L."/>
            <person name="Mofiz E."/>
            <person name="Najaraj S.H."/>
            <person name="Gowda H."/>
            <person name="Madugundu A."/>
            <person name="Renuse S."/>
            <person name="Holt D."/>
            <person name="Pandey A."/>
            <person name="Papenfuss A.T."/>
            <person name="Fischer K."/>
        </authorList>
    </citation>
    <scope>NUCLEOTIDE SEQUENCE [LARGE SCALE GENOMIC DNA]</scope>
</reference>
<evidence type="ECO:0000256" key="3">
    <source>
        <dbReference type="ARBA" id="ARBA00022787"/>
    </source>
</evidence>
<keyword evidence="2" id="KW-0813">Transport</keyword>
<gene>
    <name evidence="8" type="ORF">SSS_3935</name>
</gene>
<reference evidence="8" key="2">
    <citation type="submission" date="2020-01" db="EMBL/GenBank/DDBJ databases">
        <authorList>
            <person name="Korhonen P.K.K."/>
            <person name="Guangxu M.G."/>
            <person name="Wang T.W."/>
            <person name="Stroehlein A.J.S."/>
            <person name="Young N.D."/>
            <person name="Ang C.-S.A."/>
            <person name="Fernando D.W.F."/>
            <person name="Lu H.L."/>
            <person name="Taylor S.T."/>
            <person name="Ehtesham M.E.M."/>
            <person name="Najaraj S.H.N."/>
            <person name="Harsha G.H.G."/>
            <person name="Madugundu A.M."/>
            <person name="Renuse S.R."/>
            <person name="Holt D.H."/>
            <person name="Pandey A.P."/>
            <person name="Papenfuss A.P."/>
            <person name="Gasser R.B.G."/>
            <person name="Fischer K.F."/>
        </authorList>
    </citation>
    <scope>NUCLEOTIDE SEQUENCE</scope>
    <source>
        <strain evidence="8">SSS_KF_BRIS2020</strain>
    </source>
</reference>
<evidence type="ECO:0000256" key="6">
    <source>
        <dbReference type="ARBA" id="ARBA00023136"/>
    </source>
</evidence>
<reference evidence="9" key="3">
    <citation type="submission" date="2022-06" db="UniProtKB">
        <authorList>
            <consortium name="EnsemblMetazoa"/>
        </authorList>
    </citation>
    <scope>IDENTIFICATION</scope>
</reference>
<keyword evidence="5" id="KW-0496">Mitochondrion</keyword>
<dbReference type="GO" id="GO:0001401">
    <property type="term" value="C:SAM complex"/>
    <property type="evidence" value="ECO:0007669"/>
    <property type="project" value="InterPro"/>
</dbReference>
<evidence type="ECO:0000313" key="9">
    <source>
        <dbReference type="EnsemblMetazoa" id="KAF7495414.1"/>
    </source>
</evidence>
<protein>
    <submittedName>
        <fullName evidence="8">Metaxin-2</fullName>
    </submittedName>
</protein>
<feature type="domain" description="Mitochondrial outer membrane transport complex Sam37/metaxin N-terminal" evidence="7">
    <location>
        <begin position="44"/>
        <end position="156"/>
    </location>
</feature>
<sequence length="237" mass="27887">MVFLELYLDRLKQTMPSNPKDTIVIFQSLNNVQIMLPELGFVNALRAYLDMHGIKYVIDQRSNVEFMSPDGELPIIKHGPKIISGYKSCIEFINMIHNIESRAKQAAVNEILIQKVFQQAELYYTWLNKEIYENFTKQNYSYGRPWPLNHILCWMKQRDVASRLEDIDNMQNNFSEILTEIVRNIKAGISSDDLLCLIYGHIKAILSYEKPYEPLYFMVKEHQTLIEFVEKFDKTPH</sequence>
<keyword evidence="6" id="KW-0472">Membrane</keyword>
<evidence type="ECO:0000256" key="2">
    <source>
        <dbReference type="ARBA" id="ARBA00022448"/>
    </source>
</evidence>
<dbReference type="GO" id="GO:0015031">
    <property type="term" value="P:protein transport"/>
    <property type="evidence" value="ECO:0007669"/>
    <property type="project" value="UniProtKB-KW"/>
</dbReference>
<dbReference type="PANTHER" id="PTHR12289:SF38">
    <property type="entry name" value="METAXIN-2"/>
    <property type="match status" value="1"/>
</dbReference>
<evidence type="ECO:0000256" key="4">
    <source>
        <dbReference type="ARBA" id="ARBA00022927"/>
    </source>
</evidence>
<dbReference type="OrthoDB" id="198787at2759"/>
<keyword evidence="10" id="KW-1185">Reference proteome</keyword>
<organism evidence="8">
    <name type="scientific">Sarcoptes scabiei</name>
    <name type="common">Itch mite</name>
    <name type="synonym">Acarus scabiei</name>
    <dbReference type="NCBI Taxonomy" id="52283"/>
    <lineage>
        <taxon>Eukaryota</taxon>
        <taxon>Metazoa</taxon>
        <taxon>Ecdysozoa</taxon>
        <taxon>Arthropoda</taxon>
        <taxon>Chelicerata</taxon>
        <taxon>Arachnida</taxon>
        <taxon>Acari</taxon>
        <taxon>Acariformes</taxon>
        <taxon>Sarcoptiformes</taxon>
        <taxon>Astigmata</taxon>
        <taxon>Psoroptidia</taxon>
        <taxon>Sarcoptoidea</taxon>
        <taxon>Sarcoptidae</taxon>
        <taxon>Sarcoptinae</taxon>
        <taxon>Sarcoptes</taxon>
    </lineage>
</organism>
<dbReference type="GO" id="GO:0007005">
    <property type="term" value="P:mitochondrion organization"/>
    <property type="evidence" value="ECO:0007669"/>
    <property type="project" value="TreeGrafter"/>
</dbReference>
<accession>A0A834RDR8</accession>
<name>A0A834RDR8_SARSC</name>
<evidence type="ECO:0000259" key="7">
    <source>
        <dbReference type="Pfam" id="PF10568"/>
    </source>
</evidence>
<evidence type="ECO:0000256" key="1">
    <source>
        <dbReference type="ARBA" id="ARBA00004294"/>
    </source>
</evidence>
<comment type="subcellular location">
    <subcellularLocation>
        <location evidence="1">Mitochondrion outer membrane</location>
    </subcellularLocation>
</comment>
<dbReference type="InterPro" id="IPR019564">
    <property type="entry name" value="Sam37/metaxin_N"/>
</dbReference>
<dbReference type="EMBL" id="WVUK01000048">
    <property type="protein sequence ID" value="KAF7495414.1"/>
    <property type="molecule type" value="Genomic_DNA"/>
</dbReference>